<feature type="region of interest" description="Disordered" evidence="2">
    <location>
        <begin position="1"/>
        <end position="65"/>
    </location>
</feature>
<comment type="caution">
    <text evidence="4">The sequence shown here is derived from an EMBL/GenBank/DDBJ whole genome shotgun (WGS) entry which is preliminary data.</text>
</comment>
<feature type="compositionally biased region" description="Polar residues" evidence="2">
    <location>
        <begin position="346"/>
        <end position="356"/>
    </location>
</feature>
<name>A0A8T0IN44_CERPU</name>
<dbReference type="EMBL" id="CM026423">
    <property type="protein sequence ID" value="KAG0584389.1"/>
    <property type="molecule type" value="Genomic_DNA"/>
</dbReference>
<accession>A0A8T0IN44</accession>
<sequence>MNADRRTDTPPSPSMDEVPPYPSQALRPSLPSLPPVNLPHTVSTGHTRNPSDLANSSPSSPAKPPTLLLAHSLALSTSNFSPRSGVSSFLSPLISLLEGEVALFAMRIRKGKRCLPMAPADRSFEKAGKEYALLRLVAVAATGGGGGVSGGRRVECRDHANGASSEGLKKYLECDLEKNRVSADDNFNERSSIHETDIDSALRKLTATSPMAKSVFTRHEPSVTTGTICSSTSAIDVKDQPKLLEQSLRHIVSRAGDISGGHRGETVSSSDMIEAAMQLQSMQKSHSNSLGSGVVELCETPSSHGENHKAAQNTTEDFVGQSKVGPDYTDVTAVNQKSSSSASRSQNVTQTDQNGLQCKRDDGKGWRCHRPAEGGYTMCQYHREQICRSQSRRKRSKFDVEPTVAAISSPSRYVVNTRAVPNAIVTGSDYCPFLDDELAYDERREFVKAKSLKFLLLSTDVRPTVRAKIF</sequence>
<dbReference type="PANTHER" id="PTHR34122:SF4">
    <property type="entry name" value="WRC DOMAIN-CONTAINING PROTEIN"/>
    <property type="match status" value="1"/>
</dbReference>
<dbReference type="PROSITE" id="PS51667">
    <property type="entry name" value="WRC"/>
    <property type="match status" value="1"/>
</dbReference>
<evidence type="ECO:0000313" key="4">
    <source>
        <dbReference type="EMBL" id="KAG0584389.1"/>
    </source>
</evidence>
<feature type="domain" description="WRC" evidence="3">
    <location>
        <begin position="352"/>
        <end position="396"/>
    </location>
</feature>
<dbReference type="AlphaFoldDB" id="A0A8T0IN44"/>
<dbReference type="Proteomes" id="UP000822688">
    <property type="component" value="Chromosome 3"/>
</dbReference>
<feature type="compositionally biased region" description="Polar residues" evidence="2">
    <location>
        <begin position="300"/>
        <end position="316"/>
    </location>
</feature>
<organism evidence="4 5">
    <name type="scientific">Ceratodon purpureus</name>
    <name type="common">Fire moss</name>
    <name type="synonym">Dicranum purpureum</name>
    <dbReference type="NCBI Taxonomy" id="3225"/>
    <lineage>
        <taxon>Eukaryota</taxon>
        <taxon>Viridiplantae</taxon>
        <taxon>Streptophyta</taxon>
        <taxon>Embryophyta</taxon>
        <taxon>Bryophyta</taxon>
        <taxon>Bryophytina</taxon>
        <taxon>Bryopsida</taxon>
        <taxon>Dicranidae</taxon>
        <taxon>Pseudoditrichales</taxon>
        <taxon>Ditrichaceae</taxon>
        <taxon>Ceratodon</taxon>
    </lineage>
</organism>
<dbReference type="Pfam" id="PF08879">
    <property type="entry name" value="WRC"/>
    <property type="match status" value="1"/>
</dbReference>
<proteinExistence type="predicted"/>
<feature type="region of interest" description="Disordered" evidence="2">
    <location>
        <begin position="300"/>
        <end position="364"/>
    </location>
</feature>
<protein>
    <recommendedName>
        <fullName evidence="3">WRC domain-containing protein</fullName>
    </recommendedName>
</protein>
<gene>
    <name evidence="4" type="ORF">KC19_3G207000</name>
</gene>
<keyword evidence="5" id="KW-1185">Reference proteome</keyword>
<reference evidence="4" key="1">
    <citation type="submission" date="2020-06" db="EMBL/GenBank/DDBJ databases">
        <title>WGS assembly of Ceratodon purpureus strain R40.</title>
        <authorList>
            <person name="Carey S.B."/>
            <person name="Jenkins J."/>
            <person name="Shu S."/>
            <person name="Lovell J.T."/>
            <person name="Sreedasyam A."/>
            <person name="Maumus F."/>
            <person name="Tiley G.P."/>
            <person name="Fernandez-Pozo N."/>
            <person name="Barry K."/>
            <person name="Chen C."/>
            <person name="Wang M."/>
            <person name="Lipzen A."/>
            <person name="Daum C."/>
            <person name="Saski C.A."/>
            <person name="Payton A.C."/>
            <person name="Mcbreen J.C."/>
            <person name="Conrad R.E."/>
            <person name="Kollar L.M."/>
            <person name="Olsson S."/>
            <person name="Huttunen S."/>
            <person name="Landis J.B."/>
            <person name="Wickett N.J."/>
            <person name="Johnson M.G."/>
            <person name="Rensing S.A."/>
            <person name="Grimwood J."/>
            <person name="Schmutz J."/>
            <person name="Mcdaniel S.F."/>
        </authorList>
    </citation>
    <scope>NUCLEOTIDE SEQUENCE</scope>
    <source>
        <strain evidence="4">R40</strain>
    </source>
</reference>
<keyword evidence="1" id="KW-0539">Nucleus</keyword>
<dbReference type="InterPro" id="IPR014977">
    <property type="entry name" value="WRC_dom"/>
</dbReference>
<evidence type="ECO:0000256" key="2">
    <source>
        <dbReference type="SAM" id="MobiDB-lite"/>
    </source>
</evidence>
<evidence type="ECO:0000259" key="3">
    <source>
        <dbReference type="PROSITE" id="PS51667"/>
    </source>
</evidence>
<feature type="compositionally biased region" description="Low complexity" evidence="2">
    <location>
        <begin position="53"/>
        <end position="65"/>
    </location>
</feature>
<dbReference type="PANTHER" id="PTHR34122">
    <property type="entry name" value="EXPRESSED PROTEIN-RELATED"/>
    <property type="match status" value="1"/>
</dbReference>
<evidence type="ECO:0000313" key="5">
    <source>
        <dbReference type="Proteomes" id="UP000822688"/>
    </source>
</evidence>
<evidence type="ECO:0000256" key="1">
    <source>
        <dbReference type="ARBA" id="ARBA00023242"/>
    </source>
</evidence>
<feature type="compositionally biased region" description="Polar residues" evidence="2">
    <location>
        <begin position="40"/>
        <end position="52"/>
    </location>
</feature>